<dbReference type="GO" id="GO:0004252">
    <property type="term" value="F:serine-type endopeptidase activity"/>
    <property type="evidence" value="ECO:0007669"/>
    <property type="project" value="InterPro"/>
</dbReference>
<dbReference type="InterPro" id="IPR001907">
    <property type="entry name" value="ClpP"/>
</dbReference>
<gene>
    <name evidence="7" type="primary">clpP</name>
</gene>
<dbReference type="Pfam" id="PF00574">
    <property type="entry name" value="CLP_protease"/>
    <property type="match status" value="1"/>
</dbReference>
<keyword evidence="3 7" id="KW-0645">Protease</keyword>
<dbReference type="PANTHER" id="PTHR10381">
    <property type="entry name" value="ATP-DEPENDENT CLP PROTEASE PROTEOLYTIC SUBUNIT"/>
    <property type="match status" value="1"/>
</dbReference>
<dbReference type="SUPFAM" id="SSF52096">
    <property type="entry name" value="ClpP/crotonase"/>
    <property type="match status" value="1"/>
</dbReference>
<evidence type="ECO:0000313" key="7">
    <source>
        <dbReference type="EMBL" id="UHJ17468.1"/>
    </source>
</evidence>
<accession>A0A8K1ZST3</accession>
<keyword evidence="5" id="KW-0720">Serine protease</keyword>
<evidence type="ECO:0000256" key="5">
    <source>
        <dbReference type="ARBA" id="ARBA00022825"/>
    </source>
</evidence>
<dbReference type="GO" id="GO:0051117">
    <property type="term" value="F:ATPase binding"/>
    <property type="evidence" value="ECO:0007669"/>
    <property type="project" value="TreeGrafter"/>
</dbReference>
<dbReference type="PRINTS" id="PR00127">
    <property type="entry name" value="CLPPROTEASEP"/>
</dbReference>
<reference evidence="7" key="1">
    <citation type="submission" date="2021-09" db="EMBL/GenBank/DDBJ databases">
        <authorList>
            <person name="Wang X."/>
            <person name="He J."/>
            <person name="Su X."/>
            <person name="Xu B."/>
            <person name="Ren Y."/>
            <person name="Hu S."/>
            <person name="Zhao Y."/>
            <person name="Lan T."/>
            <person name="Sun S."/>
            <person name="Li P."/>
            <person name="Jiang L."/>
            <person name="Zhao C."/>
        </authorList>
    </citation>
    <scope>NUCLEOTIDE SEQUENCE</scope>
</reference>
<geneLocation type="chloroplast" evidence="7"/>
<evidence type="ECO:0000256" key="2">
    <source>
        <dbReference type="ARBA" id="ARBA00022640"/>
    </source>
</evidence>
<evidence type="ECO:0000256" key="4">
    <source>
        <dbReference type="ARBA" id="ARBA00022801"/>
    </source>
</evidence>
<dbReference type="Gene3D" id="3.90.226.10">
    <property type="entry name" value="2-enoyl-CoA Hydratase, Chain A, domain 1"/>
    <property type="match status" value="1"/>
</dbReference>
<dbReference type="InterPro" id="IPR029045">
    <property type="entry name" value="ClpP/crotonase-like_dom_sf"/>
</dbReference>
<keyword evidence="2 7" id="KW-0934">Plastid</keyword>
<dbReference type="GO" id="GO:0009368">
    <property type="term" value="C:endopeptidase Clp complex"/>
    <property type="evidence" value="ECO:0007669"/>
    <property type="project" value="TreeGrafter"/>
</dbReference>
<evidence type="ECO:0000256" key="1">
    <source>
        <dbReference type="ARBA" id="ARBA00007039"/>
    </source>
</evidence>
<dbReference type="AlphaFoldDB" id="A0A8K1ZST3"/>
<dbReference type="PANTHER" id="PTHR10381:SF15">
    <property type="entry name" value="CHLOROPLASTIC ATP-DEPENDENT CLP PROTEASE PROTEOLYTIC SUBUNIT 1"/>
    <property type="match status" value="1"/>
</dbReference>
<comment type="similarity">
    <text evidence="1 6">Belongs to the peptidase S14 family.</text>
</comment>
<keyword evidence="7" id="KW-0150">Chloroplast</keyword>
<evidence type="ECO:0000256" key="3">
    <source>
        <dbReference type="ARBA" id="ARBA00022670"/>
    </source>
</evidence>
<organism evidence="7">
    <name type="scientific">Corydalis mucronifera</name>
    <dbReference type="NCBI Taxonomy" id="2878456"/>
    <lineage>
        <taxon>Eukaryota</taxon>
        <taxon>Viridiplantae</taxon>
        <taxon>Streptophyta</taxon>
        <taxon>Embryophyta</taxon>
        <taxon>Tracheophyta</taxon>
        <taxon>Spermatophyta</taxon>
        <taxon>Magnoliopsida</taxon>
        <taxon>Ranunculales</taxon>
        <taxon>Papaveraceae</taxon>
        <taxon>Fumarioideae</taxon>
        <taxon>Corydalis</taxon>
    </lineage>
</organism>
<proteinExistence type="inferred from homology"/>
<dbReference type="GO" id="GO:0009536">
    <property type="term" value="C:plastid"/>
    <property type="evidence" value="ECO:0007669"/>
    <property type="project" value="UniProtKB-ARBA"/>
</dbReference>
<protein>
    <recommendedName>
        <fullName evidence="6">ATP-dependent Clp protease proteolytic subunit</fullName>
    </recommendedName>
</protein>
<keyword evidence="4" id="KW-0378">Hydrolase</keyword>
<name>A0A8K1ZST3_9MAGN</name>
<dbReference type="GO" id="GO:0006515">
    <property type="term" value="P:protein quality control for misfolded or incompletely synthesized proteins"/>
    <property type="evidence" value="ECO:0007669"/>
    <property type="project" value="TreeGrafter"/>
</dbReference>
<dbReference type="InterPro" id="IPR023562">
    <property type="entry name" value="ClpP/TepA"/>
</dbReference>
<dbReference type="EMBL" id="MZ983400">
    <property type="protein sequence ID" value="UHJ17468.1"/>
    <property type="molecule type" value="Genomic_DNA"/>
</dbReference>
<dbReference type="GO" id="GO:0004176">
    <property type="term" value="F:ATP-dependent peptidase activity"/>
    <property type="evidence" value="ECO:0007669"/>
    <property type="project" value="InterPro"/>
</dbReference>
<evidence type="ECO:0000256" key="6">
    <source>
        <dbReference type="RuleBase" id="RU003567"/>
    </source>
</evidence>
<sequence length="127" mass="14313">MLNPMHQKHACRVSLRDKNFFLINRLHQERLLFLLRKLDHELALNLQGLLVALSREDETWNMFMFIHCKGGWASDGLGLGEMMRWVTPCVATAALGEVYSTATMVLCGGTPGDRVAYPHVLGRANAF</sequence>